<dbReference type="SUPFAM" id="SSF53474">
    <property type="entry name" value="alpha/beta-Hydrolases"/>
    <property type="match status" value="1"/>
</dbReference>
<feature type="domain" description="AB hydrolase-1" evidence="1">
    <location>
        <begin position="23"/>
        <end position="258"/>
    </location>
</feature>
<dbReference type="PANTHER" id="PTHR43433">
    <property type="entry name" value="HYDROLASE, ALPHA/BETA FOLD FAMILY PROTEIN"/>
    <property type="match status" value="1"/>
</dbReference>
<dbReference type="AlphaFoldDB" id="A0A7C9NJG3"/>
<protein>
    <submittedName>
        <fullName evidence="2">Alpha/beta fold hydrolase</fullName>
    </submittedName>
</protein>
<dbReference type="Gene3D" id="3.40.50.1820">
    <property type="entry name" value="alpha/beta hydrolase"/>
    <property type="match status" value="1"/>
</dbReference>
<keyword evidence="2" id="KW-0378">Hydrolase</keyword>
<evidence type="ECO:0000313" key="3">
    <source>
        <dbReference type="Proteomes" id="UP000479526"/>
    </source>
</evidence>
<dbReference type="PANTHER" id="PTHR43433:SF5">
    <property type="entry name" value="AB HYDROLASE-1 DOMAIN-CONTAINING PROTEIN"/>
    <property type="match status" value="1"/>
</dbReference>
<organism evidence="2 3">
    <name type="scientific">Herbidospora solisilvae</name>
    <dbReference type="NCBI Taxonomy" id="2696284"/>
    <lineage>
        <taxon>Bacteria</taxon>
        <taxon>Bacillati</taxon>
        <taxon>Actinomycetota</taxon>
        <taxon>Actinomycetes</taxon>
        <taxon>Streptosporangiales</taxon>
        <taxon>Streptosporangiaceae</taxon>
        <taxon>Herbidospora</taxon>
    </lineage>
</organism>
<sequence>MPFVRANGIRLSFQRSGQGDTVLLVMGSGASSTQWDMHQTPALRAAGYATVTFDNRGIPPSDAPPGRYTLADMVADTRGLIEALGLAPCRIVGTSLGAMVAQELAAGAPHLVHSAVLMATRARSDMLRRAQTAAELSLRRDGVALPPEYRALHSVLTMLSPRTLNDDHAVASWLEVFELSGGGPGVSGQEWIDTDQDRRAVLGRITAPCRVIAFADDVVTPPHFGAEVADLIPDCDLVEIPGAGHLGHLERPDQVNQAIVEFFDKV</sequence>
<evidence type="ECO:0000313" key="2">
    <source>
        <dbReference type="EMBL" id="NAS26895.1"/>
    </source>
</evidence>
<dbReference type="Pfam" id="PF12697">
    <property type="entry name" value="Abhydrolase_6"/>
    <property type="match status" value="1"/>
</dbReference>
<dbReference type="GO" id="GO:0016787">
    <property type="term" value="F:hydrolase activity"/>
    <property type="evidence" value="ECO:0007669"/>
    <property type="project" value="UniProtKB-KW"/>
</dbReference>
<evidence type="ECO:0000259" key="1">
    <source>
        <dbReference type="Pfam" id="PF12697"/>
    </source>
</evidence>
<dbReference type="InterPro" id="IPR000073">
    <property type="entry name" value="AB_hydrolase_1"/>
</dbReference>
<dbReference type="RefSeq" id="WP_161483866.1">
    <property type="nucleotide sequence ID" value="NZ_WXEW01000012.1"/>
</dbReference>
<dbReference type="InterPro" id="IPR050471">
    <property type="entry name" value="AB_hydrolase"/>
</dbReference>
<comment type="caution">
    <text evidence="2">The sequence shown here is derived from an EMBL/GenBank/DDBJ whole genome shotgun (WGS) entry which is preliminary data.</text>
</comment>
<reference evidence="2 3" key="1">
    <citation type="submission" date="2020-01" db="EMBL/GenBank/DDBJ databases">
        <title>Herbidospora sp. NEAU-GS84 nov., a novel actinomycete isolated from soil.</title>
        <authorList>
            <person name="Han L."/>
        </authorList>
    </citation>
    <scope>NUCLEOTIDE SEQUENCE [LARGE SCALE GENOMIC DNA]</scope>
    <source>
        <strain evidence="2 3">NEAU-GS84</strain>
    </source>
</reference>
<accession>A0A7C9NJG3</accession>
<gene>
    <name evidence="2" type="ORF">GT755_35160</name>
</gene>
<dbReference type="EMBL" id="WXEW01000012">
    <property type="protein sequence ID" value="NAS26895.1"/>
    <property type="molecule type" value="Genomic_DNA"/>
</dbReference>
<proteinExistence type="predicted"/>
<dbReference type="Proteomes" id="UP000479526">
    <property type="component" value="Unassembled WGS sequence"/>
</dbReference>
<keyword evidence="3" id="KW-1185">Reference proteome</keyword>
<dbReference type="InterPro" id="IPR029058">
    <property type="entry name" value="AB_hydrolase_fold"/>
</dbReference>
<name>A0A7C9NJG3_9ACTN</name>